<sequence length="147" mass="16267">MRKLLILLPALMFATPAIAQQAPSAPNTIQLPPQLTDPATINRVTRGMQAMSKALLDIRVGELQAAVEGREATPAERRMTVRDVARRDDPNFERNLQRQIAQAQPMMQQAARTLNEALPAMMDGLQQASRAIERAAANMPDPTYPKR</sequence>
<keyword evidence="1" id="KW-0732">Signal</keyword>
<dbReference type="Proteomes" id="UP001500827">
    <property type="component" value="Unassembled WGS sequence"/>
</dbReference>
<protein>
    <recommendedName>
        <fullName evidence="4">Spy/CpxP family protein refolding chaperone</fullName>
    </recommendedName>
</protein>
<comment type="caution">
    <text evidence="2">The sequence shown here is derived from an EMBL/GenBank/DDBJ whole genome shotgun (WGS) entry which is preliminary data.</text>
</comment>
<feature type="signal peptide" evidence="1">
    <location>
        <begin position="1"/>
        <end position="19"/>
    </location>
</feature>
<name>A0ABP7L978_9SPHN</name>
<keyword evidence="3" id="KW-1185">Reference proteome</keyword>
<evidence type="ECO:0000313" key="2">
    <source>
        <dbReference type="EMBL" id="GAA3897339.1"/>
    </source>
</evidence>
<reference evidence="3" key="1">
    <citation type="journal article" date="2019" name="Int. J. Syst. Evol. Microbiol.">
        <title>The Global Catalogue of Microorganisms (GCM) 10K type strain sequencing project: providing services to taxonomists for standard genome sequencing and annotation.</title>
        <authorList>
            <consortium name="The Broad Institute Genomics Platform"/>
            <consortium name="The Broad Institute Genome Sequencing Center for Infectious Disease"/>
            <person name="Wu L."/>
            <person name="Ma J."/>
        </authorList>
    </citation>
    <scope>NUCLEOTIDE SEQUENCE [LARGE SCALE GENOMIC DNA]</scope>
    <source>
        <strain evidence="3">JCM 17543</strain>
    </source>
</reference>
<dbReference type="RefSeq" id="WP_344699100.1">
    <property type="nucleotide sequence ID" value="NZ_BAABBM010000001.1"/>
</dbReference>
<gene>
    <name evidence="2" type="ORF">GCM10022276_15430</name>
</gene>
<feature type="chain" id="PRO_5046851669" description="Spy/CpxP family protein refolding chaperone" evidence="1">
    <location>
        <begin position="20"/>
        <end position="147"/>
    </location>
</feature>
<accession>A0ABP7L978</accession>
<evidence type="ECO:0008006" key="4">
    <source>
        <dbReference type="Google" id="ProtNLM"/>
    </source>
</evidence>
<organism evidence="2 3">
    <name type="scientific">Sphingomonas limnosediminicola</name>
    <dbReference type="NCBI Taxonomy" id="940133"/>
    <lineage>
        <taxon>Bacteria</taxon>
        <taxon>Pseudomonadati</taxon>
        <taxon>Pseudomonadota</taxon>
        <taxon>Alphaproteobacteria</taxon>
        <taxon>Sphingomonadales</taxon>
        <taxon>Sphingomonadaceae</taxon>
        <taxon>Sphingomonas</taxon>
    </lineage>
</organism>
<evidence type="ECO:0000256" key="1">
    <source>
        <dbReference type="SAM" id="SignalP"/>
    </source>
</evidence>
<dbReference type="EMBL" id="BAABBM010000001">
    <property type="protein sequence ID" value="GAA3897339.1"/>
    <property type="molecule type" value="Genomic_DNA"/>
</dbReference>
<proteinExistence type="predicted"/>
<evidence type="ECO:0000313" key="3">
    <source>
        <dbReference type="Proteomes" id="UP001500827"/>
    </source>
</evidence>